<proteinExistence type="predicted"/>
<evidence type="ECO:0000313" key="6">
    <source>
        <dbReference type="Proteomes" id="UP000594342"/>
    </source>
</evidence>
<accession>A0A5K0UBE7</accession>
<keyword evidence="3" id="KW-0862">Zinc</keyword>
<evidence type="ECO:0000256" key="4">
    <source>
        <dbReference type="SAM" id="MobiDB-lite"/>
    </source>
</evidence>
<evidence type="ECO:0008006" key="7">
    <source>
        <dbReference type="Google" id="ProtNLM"/>
    </source>
</evidence>
<dbReference type="GO" id="GO:0008270">
    <property type="term" value="F:zinc ion binding"/>
    <property type="evidence" value="ECO:0007669"/>
    <property type="project" value="UniProtKB-KW"/>
</dbReference>
<comment type="caution">
    <text evidence="5">The sequence shown here is derived from an EMBL/GenBank/DDBJ whole genome shotgun (WGS) entry which is preliminary data.</text>
</comment>
<reference evidence="5 6" key="1">
    <citation type="submission" date="2018-10" db="EMBL/GenBank/DDBJ databases">
        <authorList>
            <consortium name="IHU Genomes"/>
        </authorList>
    </citation>
    <scope>NUCLEOTIDE SEQUENCE [LARGE SCALE GENOMIC DNA]</scope>
    <source>
        <strain evidence="5 6">A1</strain>
    </source>
</reference>
<keyword evidence="1" id="KW-0479">Metal-binding</keyword>
<evidence type="ECO:0000313" key="5">
    <source>
        <dbReference type="EMBL" id="VBB18923.1"/>
    </source>
</evidence>
<dbReference type="EMBL" id="UPSH01000001">
    <property type="protein sequence ID" value="VBB18923.1"/>
    <property type="molecule type" value="Genomic_DNA"/>
</dbReference>
<sequence>MSSINTNHDNNKSDTDTQNAKTRSSEDDENNSSVDDDWIVVVCGQANNAYNKLHDAVMKACVEGNLTKLMSLETELEKMERYLRNACIVEAFLVSALENKLHMCSYLSTKYNVKTGDRRYDISSIFPFSAIKALLGNHMTSEIDPELLISCSKANCYDVVTWMINITFFPPSALFRAFESAMVNSSSRTCTVLYRKIMSTIKINSQQIADILLKVVENNKMASLEWFIVTDELRFYTFVPYIYTLMCRYGRVDGLSWLLNISKRGQKIKDVINRDVLSTGVVWGCIEGHLEVLTLHERIYSSTTVHSLLIESKDLENVVGKVLEKRYRTIIEWLNKIERFSVTVSGLTSNGEEVFLVETNNVSPDRCASDLLTKLPGRAHGALISRYVEFRNTRGKIEFLLNAKTLSDTIRESRCEIKNKDSHVDVLFDCAINIGDGGQPIETISVVIKLLNVISKDRLFTELCKSETLKDKNFFSRLIIDVCRTDIDGSHDMLQQTQQESIQQDNSQDADVSHYKQLMSNLVGFKINNNTDTSKALTHVYDTDCPSCFNPHELVLNCNHVICMVCAYTWYIKNKKEMICQTCRKSIDLTMCVCVI</sequence>
<dbReference type="PROSITE" id="PS00518">
    <property type="entry name" value="ZF_RING_1"/>
    <property type="match status" value="1"/>
</dbReference>
<dbReference type="SUPFAM" id="SSF57850">
    <property type="entry name" value="RING/U-box"/>
    <property type="match status" value="1"/>
</dbReference>
<dbReference type="Proteomes" id="UP000594342">
    <property type="component" value="Unassembled WGS sequence"/>
</dbReference>
<keyword evidence="6" id="KW-1185">Reference proteome</keyword>
<keyword evidence="2" id="KW-0863">Zinc-finger</keyword>
<organism evidence="5 6">
    <name type="scientific">Yasminevirus sp. GU-2018</name>
    <dbReference type="NCBI Taxonomy" id="2420051"/>
    <lineage>
        <taxon>Viruses</taxon>
        <taxon>Varidnaviria</taxon>
        <taxon>Bamfordvirae</taxon>
        <taxon>Nucleocytoviricota</taxon>
        <taxon>Megaviricetes</taxon>
        <taxon>Imitervirales</taxon>
        <taxon>Mimiviridae</taxon>
        <taxon>Klosneuvirinae</taxon>
        <taxon>Yasminevirus</taxon>
        <taxon>Yasminevirus saudimassiliense</taxon>
    </lineage>
</organism>
<gene>
    <name evidence="5" type="ORF">YASMINEVIRUS_1455</name>
</gene>
<name>A0A5K0UBE7_9VIRU</name>
<dbReference type="InterPro" id="IPR017907">
    <property type="entry name" value="Znf_RING_CS"/>
</dbReference>
<protein>
    <recommendedName>
        <fullName evidence="7">RING-type domain-containing protein</fullName>
    </recommendedName>
</protein>
<evidence type="ECO:0000256" key="3">
    <source>
        <dbReference type="ARBA" id="ARBA00022833"/>
    </source>
</evidence>
<evidence type="ECO:0000256" key="2">
    <source>
        <dbReference type="ARBA" id="ARBA00022771"/>
    </source>
</evidence>
<feature type="region of interest" description="Disordered" evidence="4">
    <location>
        <begin position="1"/>
        <end position="33"/>
    </location>
</feature>
<evidence type="ECO:0000256" key="1">
    <source>
        <dbReference type="ARBA" id="ARBA00022723"/>
    </source>
</evidence>